<accession>A0AAX4PB76</accession>
<feature type="coiled-coil region" evidence="1">
    <location>
        <begin position="317"/>
        <end position="386"/>
    </location>
</feature>
<name>A0AAX4PB76_9CHLO</name>
<feature type="coiled-coil region" evidence="1">
    <location>
        <begin position="1185"/>
        <end position="1222"/>
    </location>
</feature>
<gene>
    <name evidence="3" type="ORF">HKI87_07g50260</name>
</gene>
<feature type="region of interest" description="Disordered" evidence="2">
    <location>
        <begin position="910"/>
        <end position="957"/>
    </location>
</feature>
<evidence type="ECO:0000313" key="3">
    <source>
        <dbReference type="EMBL" id="WZN63477.1"/>
    </source>
</evidence>
<organism evidence="3 4">
    <name type="scientific">Chloropicon roscoffensis</name>
    <dbReference type="NCBI Taxonomy" id="1461544"/>
    <lineage>
        <taxon>Eukaryota</taxon>
        <taxon>Viridiplantae</taxon>
        <taxon>Chlorophyta</taxon>
        <taxon>Chloropicophyceae</taxon>
        <taxon>Chloropicales</taxon>
        <taxon>Chloropicaceae</taxon>
        <taxon>Chloropicon</taxon>
    </lineage>
</organism>
<feature type="coiled-coil region" evidence="1">
    <location>
        <begin position="523"/>
        <end position="571"/>
    </location>
</feature>
<keyword evidence="1" id="KW-0175">Coiled coil</keyword>
<dbReference type="EMBL" id="CP151507">
    <property type="protein sequence ID" value="WZN63477.1"/>
    <property type="molecule type" value="Genomic_DNA"/>
</dbReference>
<feature type="region of interest" description="Disordered" evidence="2">
    <location>
        <begin position="1098"/>
        <end position="1118"/>
    </location>
</feature>
<protein>
    <submittedName>
        <fullName evidence="3">Uncharacterized protein</fullName>
    </submittedName>
</protein>
<evidence type="ECO:0000256" key="2">
    <source>
        <dbReference type="SAM" id="MobiDB-lite"/>
    </source>
</evidence>
<reference evidence="3 4" key="1">
    <citation type="submission" date="2024-03" db="EMBL/GenBank/DDBJ databases">
        <title>Complete genome sequence of the green alga Chloropicon roscoffensis RCC1871.</title>
        <authorList>
            <person name="Lemieux C."/>
            <person name="Pombert J.-F."/>
            <person name="Otis C."/>
            <person name="Turmel M."/>
        </authorList>
    </citation>
    <scope>NUCLEOTIDE SEQUENCE [LARGE SCALE GENOMIC DNA]</scope>
    <source>
        <strain evidence="3 4">RCC1871</strain>
    </source>
</reference>
<dbReference type="Proteomes" id="UP001472866">
    <property type="component" value="Chromosome 07"/>
</dbReference>
<evidence type="ECO:0000313" key="4">
    <source>
        <dbReference type="Proteomes" id="UP001472866"/>
    </source>
</evidence>
<keyword evidence="4" id="KW-1185">Reference proteome</keyword>
<evidence type="ECO:0000256" key="1">
    <source>
        <dbReference type="SAM" id="Coils"/>
    </source>
</evidence>
<sequence>MTQGGSLDPLQETRRIAAAALLEKESADPEEMYRELFPKLLQGEGKVEGGRSPQQQSGLSLVPVVANSEGGALVLTSPSPFSREAEWVWGEEYEAPRLAMPRPGGGQDAGDGGIVNVASSTPLKDQWRTYHTEGKLLSWKKKCGRDVMGLAFRTWLIQTPLVSECADKLQGSTYYQLIYHVKRRKYESFKTWALVVDGMRAMNRLGLLRWRSELQKKVLLAWADHVLVHVRRKTRNDRRSIVHRVRLHLKMKQYYFARWSGEAFRTFRLAALEKTFAERRRTACLGRAFKKWRTVHLIFLYERKKKSLQSVVTWRWLTKYTSLFTESETRIQELEKECKRLYTWEKTTCRELKEAAAALEIGDETKRRLEKELADAKVEAVRSKEEGFLQAMEASRNLLPNVSKNISMLSLAHLNLKSNVQNELEVCKEQMQTYFKALANKMFAEQSKTEEKVKSLENYYEKNIVMILSMLRDPGTEEKISTEGLRLEEVLPVILAKISQLMEVKDDADAALNAKQIQLDLATRNSDEQIQSLKESAREANEALVGAKKSIEDLRSDNYAKEKELEQLRDEVGSQKKVYDLLYKKHTDLSDHFVKTSEKSNSEMGDILKLKDEEIRTLQESCDGLRKRMEEQQTGHNQETSLLHEMTNDLQENLEAALNDLAKSKRQCEELNVKGMSFDLDIEKEQIRVQDLEGRYAKCYDDLQVAVKEKLGLKARLDKSEAENLELRNANDAGEEAIAEKDSRLEQVRQQNTELEAHKENYVLEIKELKAEIEALQESVVVRSTKLQDIEQTKMELVTNAMVYEEQISSLKSDMGALQDTLAKRQAKVSDLEQQKSELESLVDGYLENNVELNNEKESLNQSIAKKVAKIKDLEAANGDLEARNDQIREEVRQLKSERAKLEQSLERTAKTLEDKEGGMSEKASQLDELQRKLADHEDKSERQREEISSLQSDKEKLREAVDRKALQVKAKDELVSEKALQLSKLEGRVEAQTEEIHSLKSDREKLQQQVEKKQKQLQDFGNLEGAHAKLEAVIENQADEIRQLTSEKERLALSNDKRSIQLKAKDSDISLRLSQLDDAERKISKLQADVDAQKSEQRVLRSENERLSKKTEEHERDRERLEEIELEMKECKADMRDLEKVKGTFVKHKGLLSIIYDRVTNKQVEKLAEVETDVKEITCIVRNLTKMSSENAELTKELDEMKLLTQKMKELQRRSKKKKQTSTVQVFKSLNRRASFVPTQLPSQVWADETNRPKVSDLVNANEALLSKIEQKVKVKGGPITDMVSVYIMRKAFAVWLQAVGSEKALERLKVAGVHRATIDAGSAFAAMIPDRIEE</sequence>
<feature type="coiled-coil region" evidence="1">
    <location>
        <begin position="608"/>
        <end position="674"/>
    </location>
</feature>
<proteinExistence type="predicted"/>